<dbReference type="KEGG" id="rbi:RB2501_15884"/>
<evidence type="ECO:0000256" key="12">
    <source>
        <dbReference type="PIRSR" id="PIRSR605959-1"/>
    </source>
</evidence>
<evidence type="ECO:0000256" key="6">
    <source>
        <dbReference type="ARBA" id="ARBA00022723"/>
    </source>
</evidence>
<evidence type="ECO:0000256" key="11">
    <source>
        <dbReference type="ARBA" id="ARBA00023232"/>
    </source>
</evidence>
<dbReference type="Proteomes" id="UP000009049">
    <property type="component" value="Chromosome"/>
</dbReference>
<keyword evidence="10" id="KW-0828">Tyrosine catabolism</keyword>
<evidence type="ECO:0000256" key="1">
    <source>
        <dbReference type="ARBA" id="ARBA00001913"/>
    </source>
</evidence>
<sequence>MSIKANDPSRQSWLNVPEDSDFPIQNIPFGVFLTRDDVITIGTRIGDTAIDLGAMHQLGYFRDIPLTDDIFLQDSLNDFISDGKKTWRLVRNRIAEVFDKNNPELQEHEAHRKTVLFDMDEIEMQLPVQIGDYTDFYSSKEHATNVGSMFRDPDNALLPNWLHIPVGYHGRSSTIVPSGTPVRRPNGQTLPKDSTQPVFGPSKRVDFELEMAFITTDANKMGEPIPVAEAEDYIFGLVLFNDWSARDIQKWEYVPLGPFLAKNFASSISPWIVTLDALEPFRTESPAQDPEPLPYLRQTGKNSFDISLEVDLIPEGGAPATICKSNFKYMYWTMAQQLAHHTVNGCKVNSGDMMGSGTISGPTPDSYGSMLELSWAGSKPLSLPGGATRVFLEDGDTVVMRGHCKSEGLRIGFGEVRTKLLPAPASN</sequence>
<evidence type="ECO:0000256" key="15">
    <source>
        <dbReference type="SAM" id="MobiDB-lite"/>
    </source>
</evidence>
<proteinExistence type="inferred from homology"/>
<keyword evidence="11" id="KW-0585">Phenylalanine catabolism</keyword>
<dbReference type="Pfam" id="PF01557">
    <property type="entry name" value="FAA_hydrolase"/>
    <property type="match status" value="1"/>
</dbReference>
<dbReference type="Gene3D" id="3.90.850.10">
    <property type="entry name" value="Fumarylacetoacetase-like, C-terminal domain"/>
    <property type="match status" value="1"/>
</dbReference>
<feature type="binding site" evidence="14">
    <location>
        <position position="266"/>
    </location>
    <ligand>
        <name>Mg(2+)</name>
        <dbReference type="ChEBI" id="CHEBI:18420"/>
    </ligand>
</feature>
<evidence type="ECO:0000256" key="10">
    <source>
        <dbReference type="ARBA" id="ARBA00022878"/>
    </source>
</evidence>
<feature type="binding site" evidence="14">
    <location>
        <position position="135"/>
    </location>
    <ligand>
        <name>Ca(2+)</name>
        <dbReference type="ChEBI" id="CHEBI:29108"/>
    </ligand>
</feature>
<feature type="binding site" evidence="14">
    <location>
        <position position="242"/>
    </location>
    <ligand>
        <name>Mg(2+)</name>
        <dbReference type="ChEBI" id="CHEBI:18420"/>
    </ligand>
</feature>
<evidence type="ECO:0000256" key="14">
    <source>
        <dbReference type="PIRSR" id="PIRSR605959-3"/>
    </source>
</evidence>
<dbReference type="SMR" id="A4CLS4"/>
<protein>
    <recommendedName>
        <fullName evidence="5">fumarylacetoacetase</fullName>
        <ecNumber evidence="5">3.7.1.2</ecNumber>
    </recommendedName>
</protein>
<gene>
    <name evidence="18" type="ordered locus">RB2501_15884</name>
</gene>
<dbReference type="GO" id="GO:1902000">
    <property type="term" value="P:homogentisate catabolic process"/>
    <property type="evidence" value="ECO:0007669"/>
    <property type="project" value="TreeGrafter"/>
</dbReference>
<dbReference type="Pfam" id="PF09298">
    <property type="entry name" value="FAA_hydrolase_N"/>
    <property type="match status" value="1"/>
</dbReference>
<keyword evidence="9 14" id="KW-0460">Magnesium</keyword>
<dbReference type="RefSeq" id="WP_015755138.1">
    <property type="nucleotide sequence ID" value="NC_013222.1"/>
</dbReference>
<dbReference type="FunFam" id="3.90.850.10:FF:000004">
    <property type="entry name" value="Fumarylacetoacetase"/>
    <property type="match status" value="1"/>
</dbReference>
<evidence type="ECO:0000256" key="3">
    <source>
        <dbReference type="ARBA" id="ARBA00004782"/>
    </source>
</evidence>
<comment type="similarity">
    <text evidence="4">Belongs to the FAH family.</text>
</comment>
<dbReference type="GO" id="GO:0004334">
    <property type="term" value="F:fumarylacetoacetase activity"/>
    <property type="evidence" value="ECO:0007669"/>
    <property type="project" value="UniProtKB-EC"/>
</dbReference>
<dbReference type="GO" id="GO:0046872">
    <property type="term" value="F:metal ion binding"/>
    <property type="evidence" value="ECO:0007669"/>
    <property type="project" value="UniProtKB-KW"/>
</dbReference>
<dbReference type="UniPathway" id="UPA00139">
    <property type="reaction ID" value="UER00341"/>
</dbReference>
<dbReference type="STRING" id="313596.RB2501_15884"/>
<feature type="binding site" evidence="13">
    <location>
        <position position="253"/>
    </location>
    <ligand>
        <name>substrate</name>
    </ligand>
</feature>
<keyword evidence="8 14" id="KW-0106">Calcium</keyword>
<evidence type="ECO:0000256" key="13">
    <source>
        <dbReference type="PIRSR" id="PIRSR605959-2"/>
    </source>
</evidence>
<dbReference type="EMBL" id="CP001712">
    <property type="protein sequence ID" value="EAR15823.1"/>
    <property type="molecule type" value="Genomic_DNA"/>
</dbReference>
<dbReference type="eggNOG" id="COG0179">
    <property type="taxonomic scope" value="Bacteria"/>
</dbReference>
<feature type="binding site" evidence="13">
    <location>
        <position position="151"/>
    </location>
    <ligand>
        <name>substrate</name>
    </ligand>
</feature>
<dbReference type="GO" id="GO:0006559">
    <property type="term" value="P:L-phenylalanine catabolic process"/>
    <property type="evidence" value="ECO:0007669"/>
    <property type="project" value="UniProtKB-UniPathway"/>
</dbReference>
<dbReference type="InterPro" id="IPR036462">
    <property type="entry name" value="Fumarylacetoacetase_N_sf"/>
</dbReference>
<evidence type="ECO:0000259" key="17">
    <source>
        <dbReference type="Pfam" id="PF09298"/>
    </source>
</evidence>
<comment type="cofactor">
    <cofactor evidence="1 14">
        <name>Ca(2+)</name>
        <dbReference type="ChEBI" id="CHEBI:29108"/>
    </cofactor>
</comment>
<keyword evidence="6 14" id="KW-0479">Metal-binding</keyword>
<feature type="domain" description="Fumarylacetoacetase N-terminal" evidence="17">
    <location>
        <begin position="25"/>
        <end position="127"/>
    </location>
</feature>
<keyword evidence="19" id="KW-1185">Reference proteome</keyword>
<feature type="domain" description="Fumarylacetoacetase-like C-terminal" evidence="16">
    <location>
        <begin position="134"/>
        <end position="419"/>
    </location>
</feature>
<dbReference type="AlphaFoldDB" id="A4CLS4"/>
<keyword evidence="7" id="KW-0378">Hydrolase</keyword>
<dbReference type="InterPro" id="IPR036663">
    <property type="entry name" value="Fumarylacetoacetase_C_sf"/>
</dbReference>
<feature type="binding site" evidence="13">
    <location>
        <position position="137"/>
    </location>
    <ligand>
        <name>substrate</name>
    </ligand>
</feature>
<evidence type="ECO:0000259" key="16">
    <source>
        <dbReference type="Pfam" id="PF01557"/>
    </source>
</evidence>
<evidence type="ECO:0000313" key="19">
    <source>
        <dbReference type="Proteomes" id="UP000009049"/>
    </source>
</evidence>
<accession>A4CLS4</accession>
<dbReference type="NCBIfam" id="TIGR01266">
    <property type="entry name" value="fum_ac_acetase"/>
    <property type="match status" value="1"/>
</dbReference>
<feature type="compositionally biased region" description="Polar residues" evidence="15">
    <location>
        <begin position="186"/>
        <end position="197"/>
    </location>
</feature>
<dbReference type="SUPFAM" id="SSF63433">
    <property type="entry name" value="Fumarylacetoacetate hydrolase, FAH, N-terminal domain"/>
    <property type="match status" value="1"/>
</dbReference>
<evidence type="ECO:0000256" key="8">
    <source>
        <dbReference type="ARBA" id="ARBA00022837"/>
    </source>
</evidence>
<dbReference type="SUPFAM" id="SSF56529">
    <property type="entry name" value="FAH"/>
    <property type="match status" value="1"/>
</dbReference>
<evidence type="ECO:0000256" key="7">
    <source>
        <dbReference type="ARBA" id="ARBA00022801"/>
    </source>
</evidence>
<dbReference type="PANTHER" id="PTHR43069">
    <property type="entry name" value="FUMARYLACETOACETASE"/>
    <property type="match status" value="1"/>
</dbReference>
<feature type="binding site" evidence="14">
    <location>
        <position position="262"/>
    </location>
    <ligand>
        <name>Mg(2+)</name>
        <dbReference type="ChEBI" id="CHEBI:18420"/>
    </ligand>
</feature>
<evidence type="ECO:0000256" key="9">
    <source>
        <dbReference type="ARBA" id="ARBA00022842"/>
    </source>
</evidence>
<name>A4CLS4_ROBBH</name>
<evidence type="ECO:0000256" key="2">
    <source>
        <dbReference type="ARBA" id="ARBA00001946"/>
    </source>
</evidence>
<feature type="binding site" evidence="14">
    <location>
        <position position="210"/>
    </location>
    <ligand>
        <name>Ca(2+)</name>
        <dbReference type="ChEBI" id="CHEBI:29108"/>
    </ligand>
</feature>
<organism evidence="18 19">
    <name type="scientific">Robiginitalea biformata (strain ATCC BAA-864 / DSM 15991 / KCTC 12146 / HTCC2501)</name>
    <dbReference type="NCBI Taxonomy" id="313596"/>
    <lineage>
        <taxon>Bacteria</taxon>
        <taxon>Pseudomonadati</taxon>
        <taxon>Bacteroidota</taxon>
        <taxon>Flavobacteriia</taxon>
        <taxon>Flavobacteriales</taxon>
        <taxon>Flavobacteriaceae</taxon>
        <taxon>Robiginitalea</taxon>
    </lineage>
</organism>
<dbReference type="Gene3D" id="2.30.30.230">
    <property type="entry name" value="Fumarylacetoacetase, N-terminal domain"/>
    <property type="match status" value="1"/>
</dbReference>
<reference evidence="18 19" key="1">
    <citation type="journal article" date="2009" name="J. Bacteriol.">
        <title>Complete genome sequence of Robiginitalea biformata HTCC2501.</title>
        <authorList>
            <person name="Oh H.M."/>
            <person name="Giovannoni S.J."/>
            <person name="Lee K."/>
            <person name="Ferriera S."/>
            <person name="Johnson J."/>
            <person name="Cho J.C."/>
        </authorList>
    </citation>
    <scope>NUCLEOTIDE SEQUENCE [LARGE SCALE GENOMIC DNA]</scope>
    <source>
        <strain evidence="19">ATCC BAA-864 / HTCC2501 / KCTC 12146</strain>
    </source>
</reference>
<evidence type="ECO:0000256" key="4">
    <source>
        <dbReference type="ARBA" id="ARBA00010211"/>
    </source>
</evidence>
<comment type="cofactor">
    <cofactor evidence="2 14">
        <name>Mg(2+)</name>
        <dbReference type="ChEBI" id="CHEBI:18420"/>
    </cofactor>
</comment>
<dbReference type="HOGENOM" id="CLU_026207_2_0_10"/>
<evidence type="ECO:0000313" key="18">
    <source>
        <dbReference type="EMBL" id="EAR15823.1"/>
    </source>
</evidence>
<dbReference type="GO" id="GO:0006572">
    <property type="term" value="P:L-tyrosine catabolic process"/>
    <property type="evidence" value="ECO:0007669"/>
    <property type="project" value="UniProtKB-KW"/>
</dbReference>
<evidence type="ECO:0000256" key="5">
    <source>
        <dbReference type="ARBA" id="ARBA00012094"/>
    </source>
</evidence>
<dbReference type="OrthoDB" id="3766879at2"/>
<dbReference type="InterPro" id="IPR011234">
    <property type="entry name" value="Fumarylacetoacetase-like_C"/>
</dbReference>
<dbReference type="EC" id="3.7.1.2" evidence="5"/>
<feature type="binding site" evidence="14">
    <location>
        <position position="208"/>
    </location>
    <ligand>
        <name>Ca(2+)</name>
        <dbReference type="ChEBI" id="CHEBI:29108"/>
    </ligand>
</feature>
<feature type="binding site" evidence="13">
    <location>
        <position position="358"/>
    </location>
    <ligand>
        <name>substrate</name>
    </ligand>
</feature>
<feature type="region of interest" description="Disordered" evidence="15">
    <location>
        <begin position="175"/>
        <end position="197"/>
    </location>
</feature>
<dbReference type="PANTHER" id="PTHR43069:SF2">
    <property type="entry name" value="FUMARYLACETOACETASE"/>
    <property type="match status" value="1"/>
</dbReference>
<comment type="pathway">
    <text evidence="3">Amino-acid degradation; L-phenylalanine degradation; acetoacetate and fumarate from L-phenylalanine: step 6/6.</text>
</comment>
<dbReference type="InterPro" id="IPR015377">
    <property type="entry name" value="Fumarylacetoacetase_N"/>
</dbReference>
<feature type="active site" description="Proton acceptor" evidence="12">
    <location>
        <position position="142"/>
    </location>
</feature>
<dbReference type="InterPro" id="IPR005959">
    <property type="entry name" value="Fumarylacetoacetase"/>
</dbReference>
<feature type="binding site" evidence="13">
    <location>
        <position position="249"/>
    </location>
    <ligand>
        <name>substrate</name>
    </ligand>
</feature>
<feature type="binding site" evidence="14">
    <location>
        <position position="242"/>
    </location>
    <ligand>
        <name>Ca(2+)</name>
        <dbReference type="ChEBI" id="CHEBI:29108"/>
    </ligand>
</feature>